<evidence type="ECO:0000256" key="1">
    <source>
        <dbReference type="SAM" id="MobiDB-lite"/>
    </source>
</evidence>
<dbReference type="Proteomes" id="UP001189429">
    <property type="component" value="Unassembled WGS sequence"/>
</dbReference>
<feature type="compositionally biased region" description="Basic and acidic residues" evidence="1">
    <location>
        <begin position="124"/>
        <end position="136"/>
    </location>
</feature>
<accession>A0ABN9PX66</accession>
<evidence type="ECO:0000313" key="2">
    <source>
        <dbReference type="EMBL" id="CAK0796513.1"/>
    </source>
</evidence>
<sequence>MAALVFPRPQRFARAAGAAALALGCGLLAGGASAFAAARPGGLRPAGGAPAAGRERGGRPTALAALGWLPDMPQMCEDDYECNGGKANFPLRCLDAAIAKICVDPDDFLRPTSEAAYEPLVVRPDSHSDPRRAGRQ</sequence>
<gene>
    <name evidence="2" type="ORF">PCOR1329_LOCUS5884</name>
</gene>
<proteinExistence type="predicted"/>
<protein>
    <submittedName>
        <fullName evidence="2">Uncharacterized protein</fullName>
    </submittedName>
</protein>
<feature type="region of interest" description="Disordered" evidence="1">
    <location>
        <begin position="114"/>
        <end position="136"/>
    </location>
</feature>
<comment type="caution">
    <text evidence="2">The sequence shown here is derived from an EMBL/GenBank/DDBJ whole genome shotgun (WGS) entry which is preliminary data.</text>
</comment>
<organism evidence="2 3">
    <name type="scientific">Prorocentrum cordatum</name>
    <dbReference type="NCBI Taxonomy" id="2364126"/>
    <lineage>
        <taxon>Eukaryota</taxon>
        <taxon>Sar</taxon>
        <taxon>Alveolata</taxon>
        <taxon>Dinophyceae</taxon>
        <taxon>Prorocentrales</taxon>
        <taxon>Prorocentraceae</taxon>
        <taxon>Prorocentrum</taxon>
    </lineage>
</organism>
<dbReference type="EMBL" id="CAUYUJ010001559">
    <property type="protein sequence ID" value="CAK0796513.1"/>
    <property type="molecule type" value="Genomic_DNA"/>
</dbReference>
<reference evidence="2" key="1">
    <citation type="submission" date="2023-10" db="EMBL/GenBank/DDBJ databases">
        <authorList>
            <person name="Chen Y."/>
            <person name="Shah S."/>
            <person name="Dougan E. K."/>
            <person name="Thang M."/>
            <person name="Chan C."/>
        </authorList>
    </citation>
    <scope>NUCLEOTIDE SEQUENCE [LARGE SCALE GENOMIC DNA]</scope>
</reference>
<name>A0ABN9PX66_9DINO</name>
<keyword evidence="3" id="KW-1185">Reference proteome</keyword>
<evidence type="ECO:0000313" key="3">
    <source>
        <dbReference type="Proteomes" id="UP001189429"/>
    </source>
</evidence>